<reference evidence="2" key="2">
    <citation type="submission" date="2023-06" db="EMBL/GenBank/DDBJ databases">
        <authorList>
            <consortium name="Lawrence Berkeley National Laboratory"/>
            <person name="Haridas S."/>
            <person name="Hensen N."/>
            <person name="Bonometti L."/>
            <person name="Westerberg I."/>
            <person name="Brannstrom I.O."/>
            <person name="Guillou S."/>
            <person name="Cros-Aarteil S."/>
            <person name="Calhoun S."/>
            <person name="Kuo A."/>
            <person name="Mondo S."/>
            <person name="Pangilinan J."/>
            <person name="Riley R."/>
            <person name="Labutti K."/>
            <person name="Andreopoulos B."/>
            <person name="Lipzen A."/>
            <person name="Chen C."/>
            <person name="Yanf M."/>
            <person name="Daum C."/>
            <person name="Ng V."/>
            <person name="Clum A."/>
            <person name="Steindorff A."/>
            <person name="Ohm R."/>
            <person name="Martin F."/>
            <person name="Silar P."/>
            <person name="Natvig D."/>
            <person name="Lalanne C."/>
            <person name="Gautier V."/>
            <person name="Ament-Velasquez S.L."/>
            <person name="Kruys A."/>
            <person name="Hutchinson M.I."/>
            <person name="Powell A.J."/>
            <person name="Barry K."/>
            <person name="Miller A.N."/>
            <person name="Grigoriev I.V."/>
            <person name="Debuchy R."/>
            <person name="Gladieux P."/>
            <person name="Thoren M.H."/>
            <person name="Johannesson H."/>
        </authorList>
    </citation>
    <scope>NUCLEOTIDE SEQUENCE</scope>
    <source>
        <strain evidence="2">CBS 118394</strain>
    </source>
</reference>
<protein>
    <submittedName>
        <fullName evidence="2">Uncharacterized protein</fullName>
    </submittedName>
</protein>
<name>A0AAE0MCA1_9PEZI</name>
<comment type="caution">
    <text evidence="2">The sequence shown here is derived from an EMBL/GenBank/DDBJ whole genome shotgun (WGS) entry which is preliminary data.</text>
</comment>
<evidence type="ECO:0000313" key="2">
    <source>
        <dbReference type="EMBL" id="KAK3326433.1"/>
    </source>
</evidence>
<reference evidence="2" key="1">
    <citation type="journal article" date="2023" name="Mol. Phylogenet. Evol.">
        <title>Genome-scale phylogeny and comparative genomics of the fungal order Sordariales.</title>
        <authorList>
            <person name="Hensen N."/>
            <person name="Bonometti L."/>
            <person name="Westerberg I."/>
            <person name="Brannstrom I.O."/>
            <person name="Guillou S."/>
            <person name="Cros-Aarteil S."/>
            <person name="Calhoun S."/>
            <person name="Haridas S."/>
            <person name="Kuo A."/>
            <person name="Mondo S."/>
            <person name="Pangilinan J."/>
            <person name="Riley R."/>
            <person name="LaButti K."/>
            <person name="Andreopoulos B."/>
            <person name="Lipzen A."/>
            <person name="Chen C."/>
            <person name="Yan M."/>
            <person name="Daum C."/>
            <person name="Ng V."/>
            <person name="Clum A."/>
            <person name="Steindorff A."/>
            <person name="Ohm R.A."/>
            <person name="Martin F."/>
            <person name="Silar P."/>
            <person name="Natvig D.O."/>
            <person name="Lalanne C."/>
            <person name="Gautier V."/>
            <person name="Ament-Velasquez S.L."/>
            <person name="Kruys A."/>
            <person name="Hutchinson M.I."/>
            <person name="Powell A.J."/>
            <person name="Barry K."/>
            <person name="Miller A.N."/>
            <person name="Grigoriev I.V."/>
            <person name="Debuchy R."/>
            <person name="Gladieux P."/>
            <person name="Hiltunen Thoren M."/>
            <person name="Johannesson H."/>
        </authorList>
    </citation>
    <scope>NUCLEOTIDE SEQUENCE</scope>
    <source>
        <strain evidence="2">CBS 118394</strain>
    </source>
</reference>
<sequence length="186" mass="20209">MGKLSVEITVGVSGSYQVATSVRRRKTQLEITLPSPNKPPLFNFPGAQPLESIKMTRSHKFNDKDHAGIAEGTVLPQEHVPKFFAKNGFADVDPKKTKKNGGGKGNWGGPGEEVVDEGFKFTNARRRSNSSGFSTNPEMLKTKFEINEVEPVFEETLHGPIAETDDELVKTDTSSSAGGSEVAKDM</sequence>
<feature type="compositionally biased region" description="Gly residues" evidence="1">
    <location>
        <begin position="102"/>
        <end position="111"/>
    </location>
</feature>
<evidence type="ECO:0000313" key="3">
    <source>
        <dbReference type="Proteomes" id="UP001283341"/>
    </source>
</evidence>
<dbReference type="EMBL" id="JAUEDM010000002">
    <property type="protein sequence ID" value="KAK3326433.1"/>
    <property type="molecule type" value="Genomic_DNA"/>
</dbReference>
<keyword evidence="3" id="KW-1185">Reference proteome</keyword>
<accession>A0AAE0MCA1</accession>
<gene>
    <name evidence="2" type="ORF">B0H66DRAFT_600556</name>
</gene>
<feature type="region of interest" description="Disordered" evidence="1">
    <location>
        <begin position="158"/>
        <end position="186"/>
    </location>
</feature>
<feature type="region of interest" description="Disordered" evidence="1">
    <location>
        <begin position="91"/>
        <end position="115"/>
    </location>
</feature>
<organism evidence="2 3">
    <name type="scientific">Apodospora peruviana</name>
    <dbReference type="NCBI Taxonomy" id="516989"/>
    <lineage>
        <taxon>Eukaryota</taxon>
        <taxon>Fungi</taxon>
        <taxon>Dikarya</taxon>
        <taxon>Ascomycota</taxon>
        <taxon>Pezizomycotina</taxon>
        <taxon>Sordariomycetes</taxon>
        <taxon>Sordariomycetidae</taxon>
        <taxon>Sordariales</taxon>
        <taxon>Lasiosphaeriaceae</taxon>
        <taxon>Apodospora</taxon>
    </lineage>
</organism>
<dbReference type="Proteomes" id="UP001283341">
    <property type="component" value="Unassembled WGS sequence"/>
</dbReference>
<evidence type="ECO:0000256" key="1">
    <source>
        <dbReference type="SAM" id="MobiDB-lite"/>
    </source>
</evidence>
<dbReference type="AlphaFoldDB" id="A0AAE0MCA1"/>
<proteinExistence type="predicted"/>